<dbReference type="InterPro" id="IPR003593">
    <property type="entry name" value="AAA+_ATPase"/>
</dbReference>
<dbReference type="InterPro" id="IPR050153">
    <property type="entry name" value="Metal_Ion_Import_ABC"/>
</dbReference>
<evidence type="ECO:0000256" key="4">
    <source>
        <dbReference type="ARBA" id="ARBA00022840"/>
    </source>
</evidence>
<dbReference type="PANTHER" id="PTHR42734">
    <property type="entry name" value="METAL TRANSPORT SYSTEM ATP-BINDING PROTEIN TM_0124-RELATED"/>
    <property type="match status" value="1"/>
</dbReference>
<gene>
    <name evidence="6" type="ORF">G7Y31_01570</name>
</gene>
<keyword evidence="3" id="KW-0547">Nucleotide-binding</keyword>
<organism evidence="6 7">
    <name type="scientific">Corynebacterium lizhenjunii</name>
    <dbReference type="NCBI Taxonomy" id="2709394"/>
    <lineage>
        <taxon>Bacteria</taxon>
        <taxon>Bacillati</taxon>
        <taxon>Actinomycetota</taxon>
        <taxon>Actinomycetes</taxon>
        <taxon>Mycobacteriales</taxon>
        <taxon>Corynebacteriaceae</taxon>
        <taxon>Corynebacterium</taxon>
    </lineage>
</organism>
<dbReference type="GO" id="GO:0016887">
    <property type="term" value="F:ATP hydrolysis activity"/>
    <property type="evidence" value="ECO:0007669"/>
    <property type="project" value="InterPro"/>
</dbReference>
<evidence type="ECO:0000256" key="1">
    <source>
        <dbReference type="ARBA" id="ARBA00005417"/>
    </source>
</evidence>
<feature type="domain" description="ABC transporter" evidence="5">
    <location>
        <begin position="2"/>
        <end position="225"/>
    </location>
</feature>
<reference evidence="6 7" key="1">
    <citation type="submission" date="2020-11" db="EMBL/GenBank/DDBJ databases">
        <title>Corynebacterium sp. ZJ-599.</title>
        <authorList>
            <person name="Zhou J."/>
        </authorList>
    </citation>
    <scope>NUCLEOTIDE SEQUENCE [LARGE SCALE GENOMIC DNA]</scope>
    <source>
        <strain evidence="6 7">ZJ-599</strain>
    </source>
</reference>
<sequence>MLRTEDLTVGYQLPVVRDVNFTLQAGSITGVVGPNGTGKSTLLKALAGVAPSLGGSFSHEGVLGYMPQHAELDWTFPATVGDIALHGRIPRLPWWRWPGKQDRDIALAALKRTGMDTLHNQDIGKLSGGQRQRVLLARTLALEPDVLLLDEPFAGVDAASQAAIETVLRELCAEGRGIMVVHHTLSEVRKLCDHALLISPGGTCAAGPIEQVLSEEAIAQAYGYAS</sequence>
<dbReference type="EMBL" id="CP064954">
    <property type="protein sequence ID" value="QPK80250.1"/>
    <property type="molecule type" value="Genomic_DNA"/>
</dbReference>
<dbReference type="InterPro" id="IPR003439">
    <property type="entry name" value="ABC_transporter-like_ATP-bd"/>
</dbReference>
<dbReference type="PROSITE" id="PS50893">
    <property type="entry name" value="ABC_TRANSPORTER_2"/>
    <property type="match status" value="1"/>
</dbReference>
<evidence type="ECO:0000256" key="2">
    <source>
        <dbReference type="ARBA" id="ARBA00022448"/>
    </source>
</evidence>
<dbReference type="SUPFAM" id="SSF52540">
    <property type="entry name" value="P-loop containing nucleoside triphosphate hydrolases"/>
    <property type="match status" value="1"/>
</dbReference>
<dbReference type="InterPro" id="IPR027417">
    <property type="entry name" value="P-loop_NTPase"/>
</dbReference>
<evidence type="ECO:0000256" key="3">
    <source>
        <dbReference type="ARBA" id="ARBA00022741"/>
    </source>
</evidence>
<evidence type="ECO:0000313" key="6">
    <source>
        <dbReference type="EMBL" id="QPK80250.1"/>
    </source>
</evidence>
<dbReference type="Pfam" id="PF00005">
    <property type="entry name" value="ABC_tran"/>
    <property type="match status" value="1"/>
</dbReference>
<protein>
    <submittedName>
        <fullName evidence="6">Metal ABC transporter ATP-binding protein</fullName>
    </submittedName>
</protein>
<dbReference type="InterPro" id="IPR017871">
    <property type="entry name" value="ABC_transporter-like_CS"/>
</dbReference>
<dbReference type="GO" id="GO:0005524">
    <property type="term" value="F:ATP binding"/>
    <property type="evidence" value="ECO:0007669"/>
    <property type="project" value="UniProtKB-KW"/>
</dbReference>
<dbReference type="CDD" id="cd03235">
    <property type="entry name" value="ABC_Metallic_Cations"/>
    <property type="match status" value="1"/>
</dbReference>
<dbReference type="AlphaFoldDB" id="A0A7T0PC75"/>
<name>A0A7T0PC75_9CORY</name>
<dbReference type="Gene3D" id="3.40.50.300">
    <property type="entry name" value="P-loop containing nucleotide triphosphate hydrolases"/>
    <property type="match status" value="1"/>
</dbReference>
<dbReference type="Proteomes" id="UP000594681">
    <property type="component" value="Chromosome"/>
</dbReference>
<accession>A0A7T0PC75</accession>
<keyword evidence="4 6" id="KW-0067">ATP-binding</keyword>
<dbReference type="PROSITE" id="PS00211">
    <property type="entry name" value="ABC_TRANSPORTER_1"/>
    <property type="match status" value="1"/>
</dbReference>
<keyword evidence="7" id="KW-1185">Reference proteome</keyword>
<proteinExistence type="inferred from homology"/>
<dbReference type="SMART" id="SM00382">
    <property type="entry name" value="AAA"/>
    <property type="match status" value="1"/>
</dbReference>
<comment type="similarity">
    <text evidence="1">Belongs to the ABC transporter superfamily.</text>
</comment>
<evidence type="ECO:0000259" key="5">
    <source>
        <dbReference type="PROSITE" id="PS50893"/>
    </source>
</evidence>
<dbReference type="KEGG" id="cliz:G7Y31_01570"/>
<keyword evidence="2" id="KW-0813">Transport</keyword>
<dbReference type="PANTHER" id="PTHR42734:SF5">
    <property type="entry name" value="IRON TRANSPORT SYSTEM ATP-BINDING PROTEIN HI_0361-RELATED"/>
    <property type="match status" value="1"/>
</dbReference>
<evidence type="ECO:0000313" key="7">
    <source>
        <dbReference type="Proteomes" id="UP000594681"/>
    </source>
</evidence>